<accession>A0ABV6YYU0</accession>
<organism evidence="1 2">
    <name type="scientific">candidate division CSSED10-310 bacterium</name>
    <dbReference type="NCBI Taxonomy" id="2855610"/>
    <lineage>
        <taxon>Bacteria</taxon>
        <taxon>Bacteria division CSSED10-310</taxon>
    </lineage>
</organism>
<gene>
    <name evidence="1" type="ORF">ACFL27_14290</name>
</gene>
<dbReference type="Proteomes" id="UP001594351">
    <property type="component" value="Unassembled WGS sequence"/>
</dbReference>
<comment type="caution">
    <text evidence="1">The sequence shown here is derived from an EMBL/GenBank/DDBJ whole genome shotgun (WGS) entry which is preliminary data.</text>
</comment>
<reference evidence="1 2" key="1">
    <citation type="submission" date="2024-09" db="EMBL/GenBank/DDBJ databases">
        <title>Laminarin stimulates single cell rates of sulfate reduction while oxygen inhibits transcriptomic activity in coastal marine sediment.</title>
        <authorList>
            <person name="Lindsay M."/>
            <person name="Orcutt B."/>
            <person name="Emerson D."/>
            <person name="Stepanauskas R."/>
            <person name="D'Angelo T."/>
        </authorList>
    </citation>
    <scope>NUCLEOTIDE SEQUENCE [LARGE SCALE GENOMIC DNA]</scope>
    <source>
        <strain evidence="1">SAG AM-311-K15</strain>
    </source>
</reference>
<name>A0ABV6YYU0_UNCC1</name>
<evidence type="ECO:0000313" key="1">
    <source>
        <dbReference type="EMBL" id="MFC1851363.1"/>
    </source>
</evidence>
<evidence type="ECO:0000313" key="2">
    <source>
        <dbReference type="Proteomes" id="UP001594351"/>
    </source>
</evidence>
<keyword evidence="2" id="KW-1185">Reference proteome</keyword>
<sequence>KNKSVIMNIYARIRKIENPGLFKRFVNSILSSEHSEDFESIKEWHDFGIDGYLRSKKRVYAVYCPSYPERKTLQQYRDKITSDLNKLKTNLEQNKIKLKVAEWYFVTPDDLALDILNFIEEKTSCTNLNCGSLTAYSLAPLFMKHKNIHIDFPEITAGLSFDKVPNLFIKHVHNKQYKHIEIFNNGTEALEELIVEIMDEEGNWINQNNHFLFEFDNPVIGYKHSCFTLKMGERQYLVPGGSHKGNYHYKISAVGTESKKTLSLEGKISVKMDD</sequence>
<dbReference type="EMBL" id="JBHPBY010000181">
    <property type="protein sequence ID" value="MFC1851363.1"/>
    <property type="molecule type" value="Genomic_DNA"/>
</dbReference>
<evidence type="ECO:0008006" key="3">
    <source>
        <dbReference type="Google" id="ProtNLM"/>
    </source>
</evidence>
<protein>
    <recommendedName>
        <fullName evidence="3">DUF4832 domain-containing protein</fullName>
    </recommendedName>
</protein>
<proteinExistence type="predicted"/>
<feature type="non-terminal residue" evidence="1">
    <location>
        <position position="1"/>
    </location>
</feature>